<dbReference type="Pfam" id="PF07120">
    <property type="entry name" value="DUF1376"/>
    <property type="match status" value="1"/>
</dbReference>
<gene>
    <name evidence="2" type="ORF">UFOVP14_52</name>
</gene>
<sequence length="239" mass="26913">MHYYQFNIKSYQTATLHLTNDEDLAYRRLMDFYYDTESHISAKPDKATALRVLSRRLRVATPELEIVLDEFFNFDGECWKNDYCDQVIADYHAFQNKQRTNGSKGGRGNKANANPNKPTALPKEPKPQPTINNKQETINHIKDITPDGVSDSVFQDFVKLRKGLKAPVTETAIKGLAKEAAKANLSLQAVMELCCQNGWRGFKAEWMDKKQTVGDKNRQVLSGLTRGLMGNGNANLLAG</sequence>
<feature type="compositionally biased region" description="Low complexity" evidence="1">
    <location>
        <begin position="109"/>
        <end position="122"/>
    </location>
</feature>
<name>A0A6J5KKN2_9CAUD</name>
<feature type="region of interest" description="Disordered" evidence="1">
    <location>
        <begin position="98"/>
        <end position="132"/>
    </location>
</feature>
<reference evidence="2" key="1">
    <citation type="submission" date="2020-04" db="EMBL/GenBank/DDBJ databases">
        <authorList>
            <person name="Chiriac C."/>
            <person name="Salcher M."/>
            <person name="Ghai R."/>
            <person name="Kavagutti S V."/>
        </authorList>
    </citation>
    <scope>NUCLEOTIDE SEQUENCE</scope>
</reference>
<dbReference type="EMBL" id="LR796151">
    <property type="protein sequence ID" value="CAB4121632.1"/>
    <property type="molecule type" value="Genomic_DNA"/>
</dbReference>
<evidence type="ECO:0000313" key="2">
    <source>
        <dbReference type="EMBL" id="CAB4121632.1"/>
    </source>
</evidence>
<evidence type="ECO:0008006" key="3">
    <source>
        <dbReference type="Google" id="ProtNLM"/>
    </source>
</evidence>
<protein>
    <recommendedName>
        <fullName evidence="3">DUF1376 domain-containing protein</fullName>
    </recommendedName>
</protein>
<proteinExistence type="predicted"/>
<evidence type="ECO:0000256" key="1">
    <source>
        <dbReference type="SAM" id="MobiDB-lite"/>
    </source>
</evidence>
<organism evidence="2">
    <name type="scientific">uncultured Caudovirales phage</name>
    <dbReference type="NCBI Taxonomy" id="2100421"/>
    <lineage>
        <taxon>Viruses</taxon>
        <taxon>Duplodnaviria</taxon>
        <taxon>Heunggongvirae</taxon>
        <taxon>Uroviricota</taxon>
        <taxon>Caudoviricetes</taxon>
        <taxon>Peduoviridae</taxon>
        <taxon>Maltschvirus</taxon>
        <taxon>Maltschvirus maltsch</taxon>
    </lineage>
</organism>
<accession>A0A6J5KKN2</accession>
<dbReference type="InterPro" id="IPR010781">
    <property type="entry name" value="DUF1376"/>
</dbReference>